<feature type="transmembrane region" description="Helical" evidence="7">
    <location>
        <begin position="403"/>
        <end position="421"/>
    </location>
</feature>
<gene>
    <name evidence="10" type="ORF">P43SY_005050</name>
</gene>
<evidence type="ECO:0000256" key="3">
    <source>
        <dbReference type="ARBA" id="ARBA00022729"/>
    </source>
</evidence>
<keyword evidence="2 7" id="KW-0812">Transmembrane</keyword>
<feature type="transmembrane region" description="Helical" evidence="7">
    <location>
        <begin position="365"/>
        <end position="391"/>
    </location>
</feature>
<feature type="transmembrane region" description="Helical" evidence="7">
    <location>
        <begin position="289"/>
        <end position="305"/>
    </location>
</feature>
<reference evidence="10" key="1">
    <citation type="submission" date="2021-12" db="EMBL/GenBank/DDBJ databases">
        <title>Prjna785345.</title>
        <authorList>
            <person name="Rujirawat T."/>
            <person name="Krajaejun T."/>
        </authorList>
    </citation>
    <scope>NUCLEOTIDE SEQUENCE</scope>
    <source>
        <strain evidence="10">Pi057C3</strain>
    </source>
</reference>
<keyword evidence="5 7" id="KW-0472">Membrane</keyword>
<dbReference type="InterPro" id="IPR053937">
    <property type="entry name" value="GOST_TM"/>
</dbReference>
<keyword evidence="11" id="KW-1185">Reference proteome</keyword>
<name>A0AAD5LLT6_PYTIN</name>
<feature type="domain" description="GOST seven transmembrane" evidence="9">
    <location>
        <begin position="181"/>
        <end position="427"/>
    </location>
</feature>
<evidence type="ECO:0000256" key="6">
    <source>
        <dbReference type="SAM" id="MobiDB-lite"/>
    </source>
</evidence>
<evidence type="ECO:0000256" key="4">
    <source>
        <dbReference type="ARBA" id="ARBA00022989"/>
    </source>
</evidence>
<dbReference type="Proteomes" id="UP001209570">
    <property type="component" value="Unassembled WGS sequence"/>
</dbReference>
<evidence type="ECO:0000259" key="9">
    <source>
        <dbReference type="Pfam" id="PF06814"/>
    </source>
</evidence>
<evidence type="ECO:0000313" key="10">
    <source>
        <dbReference type="EMBL" id="KAJ0405431.1"/>
    </source>
</evidence>
<comment type="subcellular location">
    <subcellularLocation>
        <location evidence="1">Membrane</location>
        <topology evidence="1">Multi-pass membrane protein</topology>
    </subcellularLocation>
</comment>
<comment type="caution">
    <text evidence="10">The sequence shown here is derived from an EMBL/GenBank/DDBJ whole genome shotgun (WGS) entry which is preliminary data.</text>
</comment>
<dbReference type="AlphaFoldDB" id="A0AAD5LLT6"/>
<protein>
    <recommendedName>
        <fullName evidence="9">GOST seven transmembrane domain-containing protein</fullName>
    </recommendedName>
</protein>
<dbReference type="PANTHER" id="PTHR21229">
    <property type="entry name" value="LUNG SEVEN TRANSMEMBRANE RECEPTOR"/>
    <property type="match status" value="1"/>
</dbReference>
<keyword evidence="3 8" id="KW-0732">Signal</keyword>
<dbReference type="InterPro" id="IPR009637">
    <property type="entry name" value="GPR107/GPR108-like"/>
</dbReference>
<dbReference type="GO" id="GO:0005794">
    <property type="term" value="C:Golgi apparatus"/>
    <property type="evidence" value="ECO:0007669"/>
    <property type="project" value="TreeGrafter"/>
</dbReference>
<feature type="signal peptide" evidence="8">
    <location>
        <begin position="1"/>
        <end position="20"/>
    </location>
</feature>
<proteinExistence type="predicted"/>
<feature type="chain" id="PRO_5042060385" description="GOST seven transmembrane domain-containing protein" evidence="8">
    <location>
        <begin position="21"/>
        <end position="516"/>
    </location>
</feature>
<evidence type="ECO:0000256" key="1">
    <source>
        <dbReference type="ARBA" id="ARBA00004141"/>
    </source>
</evidence>
<accession>A0AAD5LLT6</accession>
<sequence length="516" mass="56984">MSRPLLVLLAVSALAALADASIYPVHSRLWIPPFQHAEKMFASDRGPILARSGLSTVSLNITGVNVTKDMNAWRLVLLAYHVDSLAQFQSASDQMELLACASSDVALRVDGMNDVQKRVFPVRNASVHAEAQFRISKSGWIDTQVFVCSDTNGAAEVLPFVGTLTVRNPFGLLPAVLYGMLPFSALLTIGYVMLNAFFIALVIRHRRELLQLHYGILLVLVMGVAASAAWFYAFFRMNKTGEPVCCPYPTTFLVAVILDTLMRTLARIILIVVCLGYGIVRETLRRGEVALISVVALCYFVSGVGDEVTRGTSSGAEFREKPTAWSFVQLLCNLFFIMWIHRSLERIVRQLDEQKQSAKLAMYRSLAYALAAFIVFFSVLTVVAVCGRAGVFEWDVEWEWMQLVAWPVLNFTVSAAMCFIWRPTTTSSQYAFSMQLPMSDDPEKGLEMAPSAFSRDSEDDEDGIFGAGGDITFSSDDDLDEDEIEVELSPPKDALDKGKPRKSARADADADADEGV</sequence>
<organism evidence="10 11">
    <name type="scientific">Pythium insidiosum</name>
    <name type="common">Pythiosis disease agent</name>
    <dbReference type="NCBI Taxonomy" id="114742"/>
    <lineage>
        <taxon>Eukaryota</taxon>
        <taxon>Sar</taxon>
        <taxon>Stramenopiles</taxon>
        <taxon>Oomycota</taxon>
        <taxon>Peronosporomycetes</taxon>
        <taxon>Pythiales</taxon>
        <taxon>Pythiaceae</taxon>
        <taxon>Pythium</taxon>
    </lineage>
</organism>
<feature type="transmembrane region" description="Helical" evidence="7">
    <location>
        <begin position="175"/>
        <end position="202"/>
    </location>
</feature>
<evidence type="ECO:0000256" key="7">
    <source>
        <dbReference type="SAM" id="Phobius"/>
    </source>
</evidence>
<feature type="transmembrane region" description="Helical" evidence="7">
    <location>
        <begin position="252"/>
        <end position="277"/>
    </location>
</feature>
<feature type="region of interest" description="Disordered" evidence="6">
    <location>
        <begin position="441"/>
        <end position="516"/>
    </location>
</feature>
<feature type="transmembrane region" description="Helical" evidence="7">
    <location>
        <begin position="325"/>
        <end position="344"/>
    </location>
</feature>
<keyword evidence="4 7" id="KW-1133">Transmembrane helix</keyword>
<evidence type="ECO:0000256" key="2">
    <source>
        <dbReference type="ARBA" id="ARBA00022692"/>
    </source>
</evidence>
<feature type="compositionally biased region" description="Basic and acidic residues" evidence="6">
    <location>
        <begin position="493"/>
        <end position="508"/>
    </location>
</feature>
<feature type="transmembrane region" description="Helical" evidence="7">
    <location>
        <begin position="214"/>
        <end position="232"/>
    </location>
</feature>
<feature type="compositionally biased region" description="Acidic residues" evidence="6">
    <location>
        <begin position="475"/>
        <end position="486"/>
    </location>
</feature>
<dbReference type="PANTHER" id="PTHR21229:SF1">
    <property type="entry name" value="GH17801P"/>
    <property type="match status" value="1"/>
</dbReference>
<evidence type="ECO:0000313" key="11">
    <source>
        <dbReference type="Proteomes" id="UP001209570"/>
    </source>
</evidence>
<dbReference type="GO" id="GO:0016020">
    <property type="term" value="C:membrane"/>
    <property type="evidence" value="ECO:0007669"/>
    <property type="project" value="UniProtKB-SubCell"/>
</dbReference>
<dbReference type="EMBL" id="JAKCXM010000045">
    <property type="protein sequence ID" value="KAJ0405431.1"/>
    <property type="molecule type" value="Genomic_DNA"/>
</dbReference>
<dbReference type="Pfam" id="PF06814">
    <property type="entry name" value="GOST_TM"/>
    <property type="match status" value="1"/>
</dbReference>
<evidence type="ECO:0000256" key="8">
    <source>
        <dbReference type="SAM" id="SignalP"/>
    </source>
</evidence>
<evidence type="ECO:0000256" key="5">
    <source>
        <dbReference type="ARBA" id="ARBA00023136"/>
    </source>
</evidence>